<dbReference type="PANTHER" id="PTHR43877">
    <property type="entry name" value="AMINOALKYLPHOSPHONATE N-ACETYLTRANSFERASE-RELATED-RELATED"/>
    <property type="match status" value="1"/>
</dbReference>
<evidence type="ECO:0000313" key="5">
    <source>
        <dbReference type="Proteomes" id="UP001596317"/>
    </source>
</evidence>
<evidence type="ECO:0000259" key="3">
    <source>
        <dbReference type="PROSITE" id="PS51186"/>
    </source>
</evidence>
<dbReference type="SUPFAM" id="SSF55729">
    <property type="entry name" value="Acyl-CoA N-acyltransferases (Nat)"/>
    <property type="match status" value="2"/>
</dbReference>
<name>A0ABW1ZK99_9DEIO</name>
<dbReference type="EMBL" id="JBHSWB010000001">
    <property type="protein sequence ID" value="MFC6661359.1"/>
    <property type="molecule type" value="Genomic_DNA"/>
</dbReference>
<dbReference type="Proteomes" id="UP001596317">
    <property type="component" value="Unassembled WGS sequence"/>
</dbReference>
<dbReference type="CDD" id="cd04301">
    <property type="entry name" value="NAT_SF"/>
    <property type="match status" value="1"/>
</dbReference>
<feature type="domain" description="N-acetyltransferase" evidence="3">
    <location>
        <begin position="5"/>
        <end position="145"/>
    </location>
</feature>
<reference evidence="5" key="1">
    <citation type="journal article" date="2019" name="Int. J. Syst. Evol. Microbiol.">
        <title>The Global Catalogue of Microorganisms (GCM) 10K type strain sequencing project: providing services to taxonomists for standard genome sequencing and annotation.</title>
        <authorList>
            <consortium name="The Broad Institute Genomics Platform"/>
            <consortium name="The Broad Institute Genome Sequencing Center for Infectious Disease"/>
            <person name="Wu L."/>
            <person name="Ma J."/>
        </authorList>
    </citation>
    <scope>NUCLEOTIDE SEQUENCE [LARGE SCALE GENOMIC DNA]</scope>
    <source>
        <strain evidence="5">CCUG 63830</strain>
    </source>
</reference>
<dbReference type="RefSeq" id="WP_224610460.1">
    <property type="nucleotide sequence ID" value="NZ_JAIQXV010000015.1"/>
</dbReference>
<evidence type="ECO:0000313" key="4">
    <source>
        <dbReference type="EMBL" id="MFC6661359.1"/>
    </source>
</evidence>
<dbReference type="InterPro" id="IPR000182">
    <property type="entry name" value="GNAT_dom"/>
</dbReference>
<dbReference type="PANTHER" id="PTHR43877:SF1">
    <property type="entry name" value="ACETYLTRANSFERASE"/>
    <property type="match status" value="1"/>
</dbReference>
<dbReference type="Pfam" id="PF00583">
    <property type="entry name" value="Acetyltransf_1"/>
    <property type="match status" value="1"/>
</dbReference>
<feature type="domain" description="N-acetyltransferase" evidence="3">
    <location>
        <begin position="164"/>
        <end position="314"/>
    </location>
</feature>
<protein>
    <submittedName>
        <fullName evidence="4">GNAT family N-acetyltransferase</fullName>
        <ecNumber evidence="4">2.3.1.-</ecNumber>
    </submittedName>
</protein>
<dbReference type="EC" id="2.3.1.-" evidence="4"/>
<sequence>MNPDWTLRPVTPDDFPALAALWALSRPGVTAEGIQATDARRDPAHTLRRRLLANAAGEAVGASQLQTFAFAPPGFLQAQVVVDPRFRRQGAGEQLWADAVQAGREAQASGLTLDVADDDPGSLAWGTRRGAVVKVHRFASELDLTAFDAAPFEASLAWAAAQEVTFTDLEGAGDDDIERFVNFVADRLTETPDLRGHPRWSLAEVRRLLRLNASPRPDWWVLAVGPQGEWLGTSILESFQRQNFGYNTLTAVVPEARGRGLALPLKLQVIAQAQAAGLPLLRTNNHSGNAPMLAVNQRLGYQSRTGRFEVHVTL</sequence>
<keyword evidence="2 4" id="KW-0012">Acyltransferase</keyword>
<evidence type="ECO:0000256" key="2">
    <source>
        <dbReference type="ARBA" id="ARBA00023315"/>
    </source>
</evidence>
<accession>A0ABW1ZK99</accession>
<dbReference type="PROSITE" id="PS51186">
    <property type="entry name" value="GNAT"/>
    <property type="match status" value="2"/>
</dbReference>
<proteinExistence type="predicted"/>
<dbReference type="InterPro" id="IPR016181">
    <property type="entry name" value="Acyl_CoA_acyltransferase"/>
</dbReference>
<comment type="caution">
    <text evidence="4">The sequence shown here is derived from an EMBL/GenBank/DDBJ whole genome shotgun (WGS) entry which is preliminary data.</text>
</comment>
<organism evidence="4 5">
    <name type="scientific">Deinococcus multiflagellatus</name>
    <dbReference type="NCBI Taxonomy" id="1656887"/>
    <lineage>
        <taxon>Bacteria</taxon>
        <taxon>Thermotogati</taxon>
        <taxon>Deinococcota</taxon>
        <taxon>Deinococci</taxon>
        <taxon>Deinococcales</taxon>
        <taxon>Deinococcaceae</taxon>
        <taxon>Deinococcus</taxon>
    </lineage>
</organism>
<gene>
    <name evidence="4" type="ORF">ACFP90_14135</name>
</gene>
<evidence type="ECO:0000256" key="1">
    <source>
        <dbReference type="ARBA" id="ARBA00022679"/>
    </source>
</evidence>
<keyword evidence="5" id="KW-1185">Reference proteome</keyword>
<keyword evidence="1 4" id="KW-0808">Transferase</keyword>
<dbReference type="Gene3D" id="3.40.630.30">
    <property type="match status" value="1"/>
</dbReference>
<dbReference type="GO" id="GO:0016746">
    <property type="term" value="F:acyltransferase activity"/>
    <property type="evidence" value="ECO:0007669"/>
    <property type="project" value="UniProtKB-KW"/>
</dbReference>
<dbReference type="InterPro" id="IPR050832">
    <property type="entry name" value="Bact_Acetyltransf"/>
</dbReference>